<dbReference type="GO" id="GO:0005737">
    <property type="term" value="C:cytoplasm"/>
    <property type="evidence" value="ECO:0007669"/>
    <property type="project" value="UniProtKB-ARBA"/>
</dbReference>
<evidence type="ECO:0000256" key="1">
    <source>
        <dbReference type="PROSITE-ProRule" id="PRU00047"/>
    </source>
</evidence>
<dbReference type="InterPro" id="IPR001878">
    <property type="entry name" value="Znf_CCHC"/>
</dbReference>
<dbReference type="AlphaFoldDB" id="A0A183FTX0"/>
<dbReference type="GO" id="GO:0008270">
    <property type="term" value="F:zinc ion binding"/>
    <property type="evidence" value="ECO:0007669"/>
    <property type="project" value="UniProtKB-KW"/>
</dbReference>
<dbReference type="GO" id="GO:0003676">
    <property type="term" value="F:nucleic acid binding"/>
    <property type="evidence" value="ECO:0007669"/>
    <property type="project" value="InterPro"/>
</dbReference>
<keyword evidence="1" id="KW-0863">Zinc-finger</keyword>
<keyword evidence="1" id="KW-0862">Zinc</keyword>
<dbReference type="WBParaSite" id="HPBE_0001157001-mRNA-1">
    <property type="protein sequence ID" value="HPBE_0001157001-mRNA-1"/>
    <property type="gene ID" value="HPBE_0001157001"/>
</dbReference>
<gene>
    <name evidence="4" type="ORF">HPBE_LOCUS11571</name>
</gene>
<reference evidence="6" key="2">
    <citation type="submission" date="2019-09" db="UniProtKB">
        <authorList>
            <consortium name="WormBaseParasite"/>
        </authorList>
    </citation>
    <scope>IDENTIFICATION</scope>
</reference>
<evidence type="ECO:0000313" key="4">
    <source>
        <dbReference type="EMBL" id="VDO89100.1"/>
    </source>
</evidence>
<dbReference type="Pfam" id="PF00098">
    <property type="entry name" value="zf-CCHC"/>
    <property type="match status" value="1"/>
</dbReference>
<evidence type="ECO:0000256" key="2">
    <source>
        <dbReference type="SAM" id="MobiDB-lite"/>
    </source>
</evidence>
<dbReference type="GO" id="GO:0019899">
    <property type="term" value="F:enzyme binding"/>
    <property type="evidence" value="ECO:0007669"/>
    <property type="project" value="UniProtKB-ARBA"/>
</dbReference>
<keyword evidence="5" id="KW-1185">Reference proteome</keyword>
<dbReference type="Gene3D" id="2.40.70.10">
    <property type="entry name" value="Acid Proteases"/>
    <property type="match status" value="1"/>
</dbReference>
<dbReference type="PROSITE" id="PS00141">
    <property type="entry name" value="ASP_PROTEASE"/>
    <property type="match status" value="1"/>
</dbReference>
<dbReference type="SMART" id="SM00343">
    <property type="entry name" value="ZnF_C2HC"/>
    <property type="match status" value="1"/>
</dbReference>
<dbReference type="GO" id="GO:0006508">
    <property type="term" value="P:proteolysis"/>
    <property type="evidence" value="ECO:0007669"/>
    <property type="project" value="InterPro"/>
</dbReference>
<dbReference type="InterPro" id="IPR021109">
    <property type="entry name" value="Peptidase_aspartic_dom_sf"/>
</dbReference>
<dbReference type="SUPFAM" id="SSF50630">
    <property type="entry name" value="Acid proteases"/>
    <property type="match status" value="1"/>
</dbReference>
<dbReference type="Gene3D" id="4.10.60.10">
    <property type="entry name" value="Zinc finger, CCHC-type"/>
    <property type="match status" value="1"/>
</dbReference>
<accession>A0A3P7YLW3</accession>
<dbReference type="Proteomes" id="UP000050761">
    <property type="component" value="Unassembled WGS sequence"/>
</dbReference>
<reference evidence="4 5" key="1">
    <citation type="submission" date="2018-11" db="EMBL/GenBank/DDBJ databases">
        <authorList>
            <consortium name="Pathogen Informatics"/>
        </authorList>
    </citation>
    <scope>NUCLEOTIDE SEQUENCE [LARGE SCALE GENOMIC DNA]</scope>
</reference>
<name>A0A183FTX0_HELPZ</name>
<protein>
    <submittedName>
        <fullName evidence="6">CCHC-type domain-containing protein</fullName>
    </submittedName>
</protein>
<keyword evidence="1" id="KW-0479">Metal-binding</keyword>
<evidence type="ECO:0000259" key="3">
    <source>
        <dbReference type="PROSITE" id="PS50158"/>
    </source>
</evidence>
<feature type="domain" description="CCHC-type" evidence="3">
    <location>
        <begin position="14"/>
        <end position="31"/>
    </location>
</feature>
<organism evidence="5 6">
    <name type="scientific">Heligmosomoides polygyrus</name>
    <name type="common">Parasitic roundworm</name>
    <dbReference type="NCBI Taxonomy" id="6339"/>
    <lineage>
        <taxon>Eukaryota</taxon>
        <taxon>Metazoa</taxon>
        <taxon>Ecdysozoa</taxon>
        <taxon>Nematoda</taxon>
        <taxon>Chromadorea</taxon>
        <taxon>Rhabditida</taxon>
        <taxon>Rhabditina</taxon>
        <taxon>Rhabditomorpha</taxon>
        <taxon>Strongyloidea</taxon>
        <taxon>Heligmosomidae</taxon>
        <taxon>Heligmosomoides</taxon>
    </lineage>
</organism>
<feature type="region of interest" description="Disordered" evidence="2">
    <location>
        <begin position="186"/>
        <end position="226"/>
    </location>
</feature>
<dbReference type="InterPro" id="IPR036875">
    <property type="entry name" value="Znf_CCHC_sf"/>
</dbReference>
<feature type="region of interest" description="Disordered" evidence="2">
    <location>
        <begin position="30"/>
        <end position="50"/>
    </location>
</feature>
<evidence type="ECO:0000313" key="5">
    <source>
        <dbReference type="Proteomes" id="UP000050761"/>
    </source>
</evidence>
<dbReference type="CDD" id="cd00303">
    <property type="entry name" value="retropepsin_like"/>
    <property type="match status" value="1"/>
</dbReference>
<proteinExistence type="predicted"/>
<dbReference type="PROSITE" id="PS50158">
    <property type="entry name" value="ZF_CCHC"/>
    <property type="match status" value="1"/>
</dbReference>
<dbReference type="EMBL" id="UZAH01027152">
    <property type="protein sequence ID" value="VDO89100.1"/>
    <property type="molecule type" value="Genomic_DNA"/>
</dbReference>
<dbReference type="OrthoDB" id="5871389at2759"/>
<dbReference type="SUPFAM" id="SSF57756">
    <property type="entry name" value="Retrovirus zinc finger-like domains"/>
    <property type="match status" value="1"/>
</dbReference>
<feature type="compositionally biased region" description="Basic residues" evidence="2">
    <location>
        <begin position="205"/>
        <end position="226"/>
    </location>
</feature>
<dbReference type="InterPro" id="IPR001969">
    <property type="entry name" value="Aspartic_peptidase_AS"/>
</dbReference>
<evidence type="ECO:0000313" key="6">
    <source>
        <dbReference type="WBParaSite" id="HPBE_0001157001-mRNA-1"/>
    </source>
</evidence>
<dbReference type="GO" id="GO:0004190">
    <property type="term" value="F:aspartic-type endopeptidase activity"/>
    <property type="evidence" value="ECO:0007669"/>
    <property type="project" value="InterPro"/>
</dbReference>
<accession>A0A183FTX0</accession>
<sequence length="314" mass="34707">MVTQRAQARQPEERKCFNCNEVGHLRKDCAQQKAVRAKDEPTESAEPKREPKIFTASLSKWRCGVTKVDGPHEDLVGAQTTAQVQLLGMTRTALLDTGSQVSIIPLQTLVDAQQNGYDLNADVEEIDLDRSKQVYDASGNPMSFKGAVRLTVQVSKGPRHRISFFVIAGDDDRIVLGTNALEKLGWSLPPNAQSTRGRAEESSGRRRQHREAKAKKAAVRQQRSKAPKTVTVAERLCLKPRETNVVSPHCDERKQDGVLRSSGEILPDTEGQGAQHQILIPKKNSFTGAKMFRKGEVVGTREGWLGANHQLEDA</sequence>